<proteinExistence type="predicted"/>
<dbReference type="Proteomes" id="UP000189883">
    <property type="component" value="Chromosome"/>
</dbReference>
<dbReference type="RefSeq" id="WP_079206556.1">
    <property type="nucleotide sequence ID" value="NZ_CP011859.1"/>
</dbReference>
<reference evidence="1 2" key="1">
    <citation type="submission" date="2015-06" db="EMBL/GenBank/DDBJ databases">
        <title>R. anatipestifer strain HXb2 is the most virulent strain so far, and the genome sequence would help us uncover the pathogenesis.</title>
        <authorList>
            <person name="Hu Q."/>
            <person name="Qi J."/>
            <person name="Bo H."/>
            <person name="Liu G."/>
            <person name="Tao M."/>
            <person name="Ding Y."/>
            <person name="Xue Y."/>
        </authorList>
    </citation>
    <scope>NUCLEOTIDE SEQUENCE [LARGE SCALE GENOMIC DNA]</scope>
    <source>
        <strain evidence="1 2">HXb2</strain>
    </source>
</reference>
<sequence length="105" mass="11665">MEQYPYDLYVMQVTSGGRDENGFPIPSTEQWVFHSKCRDIPAGAGNIVATESGEVSKYASKVVMPVGTPEISTNAKIKVLDKGKTRLVGFVLRFSTTQLHCRLWV</sequence>
<name>A0A1S7DQF1_RIEAN</name>
<dbReference type="EMBL" id="CP011859">
    <property type="protein sequence ID" value="AQY21340.1"/>
    <property type="molecule type" value="Genomic_DNA"/>
</dbReference>
<evidence type="ECO:0000313" key="2">
    <source>
        <dbReference type="Proteomes" id="UP000189883"/>
    </source>
</evidence>
<gene>
    <name evidence="1" type="ORF">AB406_0381</name>
</gene>
<evidence type="ECO:0000313" key="1">
    <source>
        <dbReference type="EMBL" id="AQY21340.1"/>
    </source>
</evidence>
<accession>A0A1S7DQF1</accession>
<dbReference type="AlphaFoldDB" id="A0A1S7DQF1"/>
<protein>
    <submittedName>
        <fullName evidence="1">Uncharacterized protein</fullName>
    </submittedName>
</protein>
<organism evidence="1 2">
    <name type="scientific">Riemerella anatipestifer</name>
    <name type="common">Moraxella anatipestifer</name>
    <dbReference type="NCBI Taxonomy" id="34085"/>
    <lineage>
        <taxon>Bacteria</taxon>
        <taxon>Pseudomonadati</taxon>
        <taxon>Bacteroidota</taxon>
        <taxon>Flavobacteriia</taxon>
        <taxon>Flavobacteriales</taxon>
        <taxon>Weeksellaceae</taxon>
        <taxon>Riemerella</taxon>
    </lineage>
</organism>